<keyword evidence="1" id="KW-0812">Transmembrane</keyword>
<protein>
    <recommendedName>
        <fullName evidence="4">Transmembrane protein</fullName>
    </recommendedName>
</protein>
<reference evidence="2 3" key="1">
    <citation type="journal article" date="2020" name="Antonie Van Leeuwenhoek">
        <title>Stenotrophomonas cyclobalanopsidis sp. nov., isolated from the leaf spot disease of Cyclobalanopsis patelliformis.</title>
        <authorList>
            <person name="Bian D.R."/>
            <person name="Xue H."/>
            <person name="Piao C.G."/>
            <person name="Li Y."/>
        </authorList>
    </citation>
    <scope>NUCLEOTIDE SEQUENCE [LARGE SCALE GENOMIC DNA]</scope>
    <source>
        <strain evidence="2 3">TPQG1-4</strain>
    </source>
</reference>
<feature type="transmembrane region" description="Helical" evidence="1">
    <location>
        <begin position="28"/>
        <end position="61"/>
    </location>
</feature>
<dbReference type="Proteomes" id="UP000326367">
    <property type="component" value="Unassembled WGS sequence"/>
</dbReference>
<organism evidence="2 3">
    <name type="scientific">Stenotrophomonas cyclobalanopsidis</name>
    <dbReference type="NCBI Taxonomy" id="2771362"/>
    <lineage>
        <taxon>Bacteria</taxon>
        <taxon>Pseudomonadati</taxon>
        <taxon>Pseudomonadota</taxon>
        <taxon>Gammaproteobacteria</taxon>
        <taxon>Lysobacterales</taxon>
        <taxon>Lysobacteraceae</taxon>
        <taxon>Stenotrophomonas</taxon>
    </lineage>
</organism>
<accession>A0ABQ6T1J3</accession>
<evidence type="ECO:0000313" key="3">
    <source>
        <dbReference type="Proteomes" id="UP000326367"/>
    </source>
</evidence>
<gene>
    <name evidence="2" type="ORF">FJU31_09145</name>
</gene>
<evidence type="ECO:0000256" key="1">
    <source>
        <dbReference type="SAM" id="Phobius"/>
    </source>
</evidence>
<dbReference type="EMBL" id="VYKI01000009">
    <property type="protein sequence ID" value="KAA8999138.1"/>
    <property type="molecule type" value="Genomic_DNA"/>
</dbReference>
<keyword evidence="1" id="KW-1133">Transmembrane helix</keyword>
<sequence length="94" mass="10237">MFTRASAFNQFRTLFAPRKPRHPLVRVAVGLLGLAILAAMVFIGVFVGAAMILIGLAWKLLASRKTVGARRAADANVVEGEYRVVRKSALPMSR</sequence>
<name>A0ABQ6T1J3_9GAMM</name>
<evidence type="ECO:0000313" key="2">
    <source>
        <dbReference type="EMBL" id="KAA8999138.1"/>
    </source>
</evidence>
<comment type="caution">
    <text evidence="2">The sequence shown here is derived from an EMBL/GenBank/DDBJ whole genome shotgun (WGS) entry which is preliminary data.</text>
</comment>
<keyword evidence="1" id="KW-0472">Membrane</keyword>
<evidence type="ECO:0008006" key="4">
    <source>
        <dbReference type="Google" id="ProtNLM"/>
    </source>
</evidence>
<proteinExistence type="predicted"/>
<dbReference type="RefSeq" id="WP_108769809.1">
    <property type="nucleotide sequence ID" value="NZ_VYKI01000009.1"/>
</dbReference>
<keyword evidence="3" id="KW-1185">Reference proteome</keyword>